<dbReference type="InterPro" id="IPR036249">
    <property type="entry name" value="Thioredoxin-like_sf"/>
</dbReference>
<feature type="domain" description="Glutaredoxin" evidence="3">
    <location>
        <begin position="88"/>
        <end position="152"/>
    </location>
</feature>
<sequence>MAGRILLRNAKTLSLHLRNGRQVVALPPNGVTTNNNNNDKRTLATSTATIANINGLVAPCLDKNKRTRVMSTSAISTKITDIVDKNKVVIFSKSYCPFCNMTKDLFTNMGVEDVEVLELDLIGDDGADIAGELLKLTKQRTFPNVFVMQQHIGGNDDTQAAGKNGKLHELLGI</sequence>
<dbReference type="InParanoid" id="A0A1E7F335"/>
<dbReference type="KEGG" id="fcy:FRACYDRAFT_270628"/>
<evidence type="ECO:0000313" key="4">
    <source>
        <dbReference type="EMBL" id="OEU12415.1"/>
    </source>
</evidence>
<dbReference type="PANTHER" id="PTHR45694:SF18">
    <property type="entry name" value="GLUTAREDOXIN-1-RELATED"/>
    <property type="match status" value="1"/>
</dbReference>
<dbReference type="Gene3D" id="3.40.30.10">
    <property type="entry name" value="Glutaredoxin"/>
    <property type="match status" value="1"/>
</dbReference>
<dbReference type="PROSITE" id="PS00195">
    <property type="entry name" value="GLUTAREDOXIN_1"/>
    <property type="match status" value="1"/>
</dbReference>
<dbReference type="AlphaFoldDB" id="A0A1E7F335"/>
<dbReference type="SUPFAM" id="SSF52833">
    <property type="entry name" value="Thioredoxin-like"/>
    <property type="match status" value="1"/>
</dbReference>
<dbReference type="GO" id="GO:0015038">
    <property type="term" value="F:glutathione disulfide oxidoreductase activity"/>
    <property type="evidence" value="ECO:0007669"/>
    <property type="project" value="TreeGrafter"/>
</dbReference>
<keyword evidence="2" id="KW-0676">Redox-active center</keyword>
<reference evidence="4 5" key="1">
    <citation type="submission" date="2016-09" db="EMBL/GenBank/DDBJ databases">
        <title>Extensive genetic diversity and differential bi-allelic expression allows diatom success in the polar Southern Ocean.</title>
        <authorList>
            <consortium name="DOE Joint Genome Institute"/>
            <person name="Mock T."/>
            <person name="Otillar R.P."/>
            <person name="Strauss J."/>
            <person name="Dupont C."/>
            <person name="Frickenhaus S."/>
            <person name="Maumus F."/>
            <person name="Mcmullan M."/>
            <person name="Sanges R."/>
            <person name="Schmutz J."/>
            <person name="Toseland A."/>
            <person name="Valas R."/>
            <person name="Veluchamy A."/>
            <person name="Ward B.J."/>
            <person name="Allen A."/>
            <person name="Barry K."/>
            <person name="Falciatore A."/>
            <person name="Ferrante M."/>
            <person name="Fortunato A.E."/>
            <person name="Gloeckner G."/>
            <person name="Gruber A."/>
            <person name="Hipkin R."/>
            <person name="Janech M."/>
            <person name="Kroth P."/>
            <person name="Leese F."/>
            <person name="Lindquist E."/>
            <person name="Lyon B.R."/>
            <person name="Martin J."/>
            <person name="Mayer C."/>
            <person name="Parker M."/>
            <person name="Quesneville H."/>
            <person name="Raymond J."/>
            <person name="Uhlig C."/>
            <person name="Valentin K.U."/>
            <person name="Worden A.Z."/>
            <person name="Armbrust E.V."/>
            <person name="Bowler C."/>
            <person name="Green B."/>
            <person name="Moulton V."/>
            <person name="Van Oosterhout C."/>
            <person name="Grigoriev I."/>
        </authorList>
    </citation>
    <scope>NUCLEOTIDE SEQUENCE [LARGE SCALE GENOMIC DNA]</scope>
    <source>
        <strain evidence="4 5">CCMP1102</strain>
    </source>
</reference>
<dbReference type="Pfam" id="PF00462">
    <property type="entry name" value="Glutaredoxin"/>
    <property type="match status" value="1"/>
</dbReference>
<name>A0A1E7F335_9STRA</name>
<dbReference type="InterPro" id="IPR002109">
    <property type="entry name" value="Glutaredoxin"/>
</dbReference>
<evidence type="ECO:0000313" key="5">
    <source>
        <dbReference type="Proteomes" id="UP000095751"/>
    </source>
</evidence>
<dbReference type="Proteomes" id="UP000095751">
    <property type="component" value="Unassembled WGS sequence"/>
</dbReference>
<dbReference type="CDD" id="cd03419">
    <property type="entry name" value="GRX_GRXh_1_2_like"/>
    <property type="match status" value="1"/>
</dbReference>
<dbReference type="GO" id="GO:0005737">
    <property type="term" value="C:cytoplasm"/>
    <property type="evidence" value="ECO:0007669"/>
    <property type="project" value="TreeGrafter"/>
</dbReference>
<gene>
    <name evidence="4" type="ORF">FRACYDRAFT_270628</name>
</gene>
<accession>A0A1E7F335</accession>
<protein>
    <submittedName>
        <fullName evidence="4">Glutaredoxin</fullName>
    </submittedName>
</protein>
<keyword evidence="1" id="KW-1015">Disulfide bond</keyword>
<evidence type="ECO:0000256" key="2">
    <source>
        <dbReference type="ARBA" id="ARBA00023284"/>
    </source>
</evidence>
<dbReference type="OrthoDB" id="44061at2759"/>
<evidence type="ECO:0000256" key="1">
    <source>
        <dbReference type="ARBA" id="ARBA00023157"/>
    </source>
</evidence>
<evidence type="ECO:0000259" key="3">
    <source>
        <dbReference type="Pfam" id="PF00462"/>
    </source>
</evidence>
<dbReference type="InterPro" id="IPR011767">
    <property type="entry name" value="GLR_AS"/>
</dbReference>
<dbReference type="PROSITE" id="PS51354">
    <property type="entry name" value="GLUTAREDOXIN_2"/>
    <property type="match status" value="1"/>
</dbReference>
<dbReference type="EMBL" id="KV784365">
    <property type="protein sequence ID" value="OEU12415.1"/>
    <property type="molecule type" value="Genomic_DNA"/>
</dbReference>
<organism evidence="4 5">
    <name type="scientific">Fragilariopsis cylindrus CCMP1102</name>
    <dbReference type="NCBI Taxonomy" id="635003"/>
    <lineage>
        <taxon>Eukaryota</taxon>
        <taxon>Sar</taxon>
        <taxon>Stramenopiles</taxon>
        <taxon>Ochrophyta</taxon>
        <taxon>Bacillariophyta</taxon>
        <taxon>Bacillariophyceae</taxon>
        <taxon>Bacillariophycidae</taxon>
        <taxon>Bacillariales</taxon>
        <taxon>Bacillariaceae</taxon>
        <taxon>Fragilariopsis</taxon>
    </lineage>
</organism>
<proteinExistence type="predicted"/>
<dbReference type="InterPro" id="IPR014025">
    <property type="entry name" value="Glutaredoxin_subgr"/>
</dbReference>
<dbReference type="GO" id="GO:0034599">
    <property type="term" value="P:cellular response to oxidative stress"/>
    <property type="evidence" value="ECO:0007669"/>
    <property type="project" value="TreeGrafter"/>
</dbReference>
<dbReference type="PANTHER" id="PTHR45694">
    <property type="entry name" value="GLUTAREDOXIN 2"/>
    <property type="match status" value="1"/>
</dbReference>
<dbReference type="PRINTS" id="PR00160">
    <property type="entry name" value="GLUTAREDOXIN"/>
</dbReference>
<keyword evidence="5" id="KW-1185">Reference proteome</keyword>